<protein>
    <submittedName>
        <fullName evidence="3">Uncharacterized protein</fullName>
    </submittedName>
</protein>
<evidence type="ECO:0000313" key="3">
    <source>
        <dbReference type="EMBL" id="KIJ05439.1"/>
    </source>
</evidence>
<accession>A0A0C9SM26</accession>
<evidence type="ECO:0000313" key="4">
    <source>
        <dbReference type="Proteomes" id="UP000053647"/>
    </source>
</evidence>
<dbReference type="Proteomes" id="UP000053647">
    <property type="component" value="Unassembled WGS sequence"/>
</dbReference>
<organism evidence="3 4">
    <name type="scientific">Paxillus involutus ATCC 200175</name>
    <dbReference type="NCBI Taxonomy" id="664439"/>
    <lineage>
        <taxon>Eukaryota</taxon>
        <taxon>Fungi</taxon>
        <taxon>Dikarya</taxon>
        <taxon>Basidiomycota</taxon>
        <taxon>Agaricomycotina</taxon>
        <taxon>Agaricomycetes</taxon>
        <taxon>Agaricomycetidae</taxon>
        <taxon>Boletales</taxon>
        <taxon>Paxilineae</taxon>
        <taxon>Paxillaceae</taxon>
        <taxon>Paxillus</taxon>
    </lineage>
</organism>
<reference evidence="3 4" key="1">
    <citation type="submission" date="2014-06" db="EMBL/GenBank/DDBJ databases">
        <authorList>
            <consortium name="DOE Joint Genome Institute"/>
            <person name="Kuo A."/>
            <person name="Kohler A."/>
            <person name="Nagy L.G."/>
            <person name="Floudas D."/>
            <person name="Copeland A."/>
            <person name="Barry K.W."/>
            <person name="Cichocki N."/>
            <person name="Veneault-Fourrey C."/>
            <person name="LaButti K."/>
            <person name="Lindquist E.A."/>
            <person name="Lipzen A."/>
            <person name="Lundell T."/>
            <person name="Morin E."/>
            <person name="Murat C."/>
            <person name="Sun H."/>
            <person name="Tunlid A."/>
            <person name="Henrissat B."/>
            <person name="Grigoriev I.V."/>
            <person name="Hibbett D.S."/>
            <person name="Martin F."/>
            <person name="Nordberg H.P."/>
            <person name="Cantor M.N."/>
            <person name="Hua S.X."/>
        </authorList>
    </citation>
    <scope>NUCLEOTIDE SEQUENCE [LARGE SCALE GENOMIC DNA]</scope>
    <source>
        <strain evidence="3 4">ATCC 200175</strain>
    </source>
</reference>
<keyword evidence="4" id="KW-1185">Reference proteome</keyword>
<sequence length="152" mass="17290">MAPTQMEEEDPFTDDGDEEAQTDEDHSEDDQDNEATASDFEEMMRVLNIPGPSAEVADLQKALALAQCMYTETHMELWETKKKLLSITYAVPPWICKHVFGKNMKLNGKIVTEAKKYAMFYHFWVLDGLFPTSRNGAQHAGCLLKQELMVLL</sequence>
<reference evidence="3" key="3">
    <citation type="submission" date="2015-02" db="EMBL/GenBank/DDBJ databases">
        <title>Evolutionary Origins and Diversification of the Mycorrhizal Mutualists.</title>
        <authorList>
            <consortium name="DOE Joint Genome Institute"/>
            <consortium name="Mycorrhizal Genomics Consortium"/>
            <person name="Kohler A."/>
            <person name="Kuo A."/>
            <person name="Nagy L.G."/>
            <person name="Floudas D."/>
            <person name="Copeland A."/>
            <person name="Barry K.W."/>
            <person name="Cichocki N."/>
            <person name="Veneault-Fourrey C."/>
            <person name="LaButti K."/>
            <person name="Lindquist E.A."/>
            <person name="Lipzen A."/>
            <person name="Lundell T."/>
            <person name="Morin E."/>
            <person name="Murat C."/>
            <person name="Riley R."/>
            <person name="Ohm R."/>
            <person name="Sun H."/>
            <person name="Tunlid A."/>
            <person name="Henrissat B."/>
            <person name="Grigoriev I.V."/>
            <person name="Hibbett D.S."/>
            <person name="Martin F."/>
        </authorList>
    </citation>
    <scope>NUCLEOTIDE SEQUENCE</scope>
    <source>
        <strain evidence="3 4">ATCC 200175</strain>
    </source>
</reference>
<feature type="compositionally biased region" description="Acidic residues" evidence="1">
    <location>
        <begin position="1"/>
        <end position="33"/>
    </location>
</feature>
<dbReference type="EMBL" id="KN820979">
    <property type="protein sequence ID" value="KIJ05439.1"/>
    <property type="molecule type" value="Genomic_DNA"/>
</dbReference>
<dbReference type="HOGENOM" id="CLU_1722939_0_0_1"/>
<gene>
    <name evidence="2" type="ORF">PAXINDRAFT_21304</name>
    <name evidence="3" type="ORF">PAXINDRAFT_21305</name>
</gene>
<evidence type="ECO:0000313" key="2">
    <source>
        <dbReference type="EMBL" id="KIJ05438.1"/>
    </source>
</evidence>
<proteinExistence type="predicted"/>
<reference evidence="4" key="2">
    <citation type="submission" date="2015-01" db="EMBL/GenBank/DDBJ databases">
        <title>Evolutionary Origins and Diversification of the Mycorrhizal Mutualists.</title>
        <authorList>
            <consortium name="DOE Joint Genome Institute"/>
            <consortium name="Mycorrhizal Genomics Consortium"/>
            <person name="Kohler A."/>
            <person name="Kuo A."/>
            <person name="Nagy L.G."/>
            <person name="Floudas D."/>
            <person name="Copeland A."/>
            <person name="Barry K.W."/>
            <person name="Cichocki N."/>
            <person name="Veneault-Fourrey C."/>
            <person name="LaButti K."/>
            <person name="Lindquist E.A."/>
            <person name="Lipzen A."/>
            <person name="Lundell T."/>
            <person name="Morin E."/>
            <person name="Murat C."/>
            <person name="Riley R."/>
            <person name="Ohm R."/>
            <person name="Sun H."/>
            <person name="Tunlid A."/>
            <person name="Henrissat B."/>
            <person name="Grigoriev I.V."/>
            <person name="Hibbett D.S."/>
            <person name="Martin F."/>
        </authorList>
    </citation>
    <scope>NUCLEOTIDE SEQUENCE [LARGE SCALE GENOMIC DNA]</scope>
    <source>
        <strain evidence="4">ATCC 200175</strain>
    </source>
</reference>
<dbReference type="AlphaFoldDB" id="A0A0C9SM26"/>
<feature type="region of interest" description="Disordered" evidence="1">
    <location>
        <begin position="1"/>
        <end position="36"/>
    </location>
</feature>
<dbReference type="EMBL" id="KN820979">
    <property type="protein sequence ID" value="KIJ05438.1"/>
    <property type="molecule type" value="Genomic_DNA"/>
</dbReference>
<name>A0A0C9SM26_PAXIN</name>
<evidence type="ECO:0000256" key="1">
    <source>
        <dbReference type="SAM" id="MobiDB-lite"/>
    </source>
</evidence>
<dbReference type="OrthoDB" id="2857391at2759"/>